<comment type="caution">
    <text evidence="1">The sequence shown here is derived from an EMBL/GenBank/DDBJ whole genome shotgun (WGS) entry which is preliminary data.</text>
</comment>
<name>A0A0F9UMC5_9ZZZZ</name>
<protein>
    <submittedName>
        <fullName evidence="1">Uncharacterized protein</fullName>
    </submittedName>
</protein>
<gene>
    <name evidence="1" type="ORF">LCGC14_0245580</name>
</gene>
<dbReference type="AlphaFoldDB" id="A0A0F9UMC5"/>
<sequence>MTNSGKFAQSFVVGKKGEGREVLDKIKGIEIEKKAARVKVPPVDKWFVRYHWYRDGRHFIVIFSKRDQRVIYSARVKDPMKEIKYTNKMYGLRKLVHMEKELIL</sequence>
<organism evidence="1">
    <name type="scientific">marine sediment metagenome</name>
    <dbReference type="NCBI Taxonomy" id="412755"/>
    <lineage>
        <taxon>unclassified sequences</taxon>
        <taxon>metagenomes</taxon>
        <taxon>ecological metagenomes</taxon>
    </lineage>
</organism>
<evidence type="ECO:0000313" key="1">
    <source>
        <dbReference type="EMBL" id="KKN88667.1"/>
    </source>
</evidence>
<proteinExistence type="predicted"/>
<reference evidence="1" key="1">
    <citation type="journal article" date="2015" name="Nature">
        <title>Complex archaea that bridge the gap between prokaryotes and eukaryotes.</title>
        <authorList>
            <person name="Spang A."/>
            <person name="Saw J.H."/>
            <person name="Jorgensen S.L."/>
            <person name="Zaremba-Niedzwiedzka K."/>
            <person name="Martijn J."/>
            <person name="Lind A.E."/>
            <person name="van Eijk R."/>
            <person name="Schleper C."/>
            <person name="Guy L."/>
            <person name="Ettema T.J."/>
        </authorList>
    </citation>
    <scope>NUCLEOTIDE SEQUENCE</scope>
</reference>
<dbReference type="EMBL" id="LAZR01000126">
    <property type="protein sequence ID" value="KKN88667.1"/>
    <property type="molecule type" value="Genomic_DNA"/>
</dbReference>
<accession>A0A0F9UMC5</accession>